<feature type="chain" id="PRO_5007589690" description="Non-specific lipid-transfer protein" evidence="4">
    <location>
        <begin position="27"/>
        <end position="118"/>
    </location>
</feature>
<dbReference type="SUPFAM" id="SSF47699">
    <property type="entry name" value="Bifunctional inhibitor/lipid-transfer protein/seed storage 2S albumin"/>
    <property type="match status" value="1"/>
</dbReference>
<keyword evidence="3" id="KW-0446">Lipid-binding</keyword>
<accession>A0A151UIE2</accession>
<organism evidence="6 7">
    <name type="scientific">Cajanus cajan</name>
    <name type="common">Pigeon pea</name>
    <name type="synonym">Cajanus indicus</name>
    <dbReference type="NCBI Taxonomy" id="3821"/>
    <lineage>
        <taxon>Eukaryota</taxon>
        <taxon>Viridiplantae</taxon>
        <taxon>Streptophyta</taxon>
        <taxon>Embryophyta</taxon>
        <taxon>Tracheophyta</taxon>
        <taxon>Spermatophyta</taxon>
        <taxon>Magnoliopsida</taxon>
        <taxon>eudicotyledons</taxon>
        <taxon>Gunneridae</taxon>
        <taxon>Pentapetalae</taxon>
        <taxon>rosids</taxon>
        <taxon>fabids</taxon>
        <taxon>Fabales</taxon>
        <taxon>Fabaceae</taxon>
        <taxon>Papilionoideae</taxon>
        <taxon>50 kb inversion clade</taxon>
        <taxon>NPAAA clade</taxon>
        <taxon>indigoferoid/millettioid clade</taxon>
        <taxon>Phaseoleae</taxon>
        <taxon>Cajanus</taxon>
    </lineage>
</organism>
<dbReference type="InterPro" id="IPR016140">
    <property type="entry name" value="Bifunc_inhib/LTP/seed_store"/>
</dbReference>
<evidence type="ECO:0000256" key="4">
    <source>
        <dbReference type="SAM" id="SignalP"/>
    </source>
</evidence>
<dbReference type="InterPro" id="IPR036312">
    <property type="entry name" value="Bifun_inhib/LTP/seed_sf"/>
</dbReference>
<dbReference type="GO" id="GO:0008289">
    <property type="term" value="F:lipid binding"/>
    <property type="evidence" value="ECO:0007669"/>
    <property type="project" value="UniProtKB-KW"/>
</dbReference>
<comment type="similarity">
    <text evidence="1 3">Belongs to the plant LTP family.</text>
</comment>
<dbReference type="STRING" id="3821.A0A151UIE2"/>
<evidence type="ECO:0000313" key="7">
    <source>
        <dbReference type="Proteomes" id="UP000075243"/>
    </source>
</evidence>
<feature type="signal peptide" evidence="4">
    <location>
        <begin position="1"/>
        <end position="26"/>
    </location>
</feature>
<dbReference type="Gene3D" id="1.10.110.10">
    <property type="entry name" value="Plant lipid-transfer and hydrophobic proteins"/>
    <property type="match status" value="1"/>
</dbReference>
<gene>
    <name evidence="6" type="ORF">KK1_048182</name>
</gene>
<evidence type="ECO:0000256" key="2">
    <source>
        <dbReference type="ARBA" id="ARBA00023157"/>
    </source>
</evidence>
<dbReference type="InterPro" id="IPR000528">
    <property type="entry name" value="Plant_nsLTP"/>
</dbReference>
<keyword evidence="2" id="KW-1015">Disulfide bond</keyword>
<evidence type="ECO:0000256" key="1">
    <source>
        <dbReference type="ARBA" id="ARBA00009748"/>
    </source>
</evidence>
<keyword evidence="7" id="KW-1185">Reference proteome</keyword>
<comment type="caution">
    <text evidence="6">The sequence shown here is derived from an EMBL/GenBank/DDBJ whole genome shotgun (WGS) entry which is preliminary data.</text>
</comment>
<dbReference type="CDD" id="cd01960">
    <property type="entry name" value="nsLTP1"/>
    <property type="match status" value="1"/>
</dbReference>
<protein>
    <recommendedName>
        <fullName evidence="3">Non-specific lipid-transfer protein</fullName>
    </recommendedName>
</protein>
<dbReference type="SMART" id="SM00499">
    <property type="entry name" value="AAI"/>
    <property type="match status" value="1"/>
</dbReference>
<dbReference type="AlphaFoldDB" id="A0A151UIE2"/>
<dbReference type="EMBL" id="AGCT01070123">
    <property type="protein sequence ID" value="KYP79116.1"/>
    <property type="molecule type" value="Genomic_DNA"/>
</dbReference>
<evidence type="ECO:0000259" key="5">
    <source>
        <dbReference type="SMART" id="SM00499"/>
    </source>
</evidence>
<dbReference type="PANTHER" id="PTHR33076">
    <property type="entry name" value="NON-SPECIFIC LIPID-TRANSFER PROTEIN 2-RELATED"/>
    <property type="match status" value="1"/>
</dbReference>
<dbReference type="GO" id="GO:0006869">
    <property type="term" value="P:lipid transport"/>
    <property type="evidence" value="ECO:0007669"/>
    <property type="project" value="InterPro"/>
</dbReference>
<proteinExistence type="inferred from homology"/>
<comment type="function">
    <text evidence="3">Plant non-specific lipid-transfer proteins transfer phospholipids as well as galactolipids across membranes. May play a role in wax or cutin deposition in the cell walls of expanding epidermal cells and certain secretory tissues.</text>
</comment>
<name>A0A151UIE2_CAJCA</name>
<keyword evidence="3" id="KW-0813">Transport</keyword>
<evidence type="ECO:0000256" key="3">
    <source>
        <dbReference type="RuleBase" id="RU000628"/>
    </source>
</evidence>
<sequence length="118" mass="12221">MASPLLVKVTFLVVMCSVLSIPLGDAALSCPQLQFTVAPCLGYLRGPGAAVPAAPCCNAVRTINNQARTTPDRQGACRCLKSVAQNLPGLNLATLAALPAKCGVNLPFRVTPSIDCNK</sequence>
<keyword evidence="4" id="KW-0732">Signal</keyword>
<dbReference type="PRINTS" id="PR00382">
    <property type="entry name" value="LIPIDTRNSFER"/>
</dbReference>
<dbReference type="Proteomes" id="UP000075243">
    <property type="component" value="Unassembled WGS sequence"/>
</dbReference>
<evidence type="ECO:0000313" key="6">
    <source>
        <dbReference type="EMBL" id="KYP79116.1"/>
    </source>
</evidence>
<reference evidence="6" key="1">
    <citation type="journal article" date="2012" name="Nat. Biotechnol.">
        <title>Draft genome sequence of pigeonpea (Cajanus cajan), an orphan legume crop of resource-poor farmers.</title>
        <authorList>
            <person name="Varshney R.K."/>
            <person name="Chen W."/>
            <person name="Li Y."/>
            <person name="Bharti A.K."/>
            <person name="Saxena R.K."/>
            <person name="Schlueter J.A."/>
            <person name="Donoghue M.T."/>
            <person name="Azam S."/>
            <person name="Fan G."/>
            <person name="Whaley A.M."/>
            <person name="Farmer A.D."/>
            <person name="Sheridan J."/>
            <person name="Iwata A."/>
            <person name="Tuteja R."/>
            <person name="Penmetsa R.V."/>
            <person name="Wu W."/>
            <person name="Upadhyaya H.D."/>
            <person name="Yang S.P."/>
            <person name="Shah T."/>
            <person name="Saxena K.B."/>
            <person name="Michael T."/>
            <person name="McCombie W.R."/>
            <person name="Yang B."/>
            <person name="Zhang G."/>
            <person name="Yang H."/>
            <person name="Wang J."/>
            <person name="Spillane C."/>
            <person name="Cook D.R."/>
            <person name="May G.D."/>
            <person name="Xu X."/>
            <person name="Jackson S.A."/>
        </authorList>
    </citation>
    <scope>NUCLEOTIDE SEQUENCE [LARGE SCALE GENOMIC DNA]</scope>
</reference>
<feature type="domain" description="Bifunctional inhibitor/plant lipid transfer protein/seed storage helical" evidence="5">
    <location>
        <begin position="30"/>
        <end position="116"/>
    </location>
</feature>
<dbReference type="Gramene" id="C.cajan_46098.t">
    <property type="protein sequence ID" value="C.cajan_46098.t.cds1"/>
    <property type="gene ID" value="C.cajan_46098"/>
</dbReference>
<dbReference type="OMA" id="TINNQAR"/>
<dbReference type="Pfam" id="PF00234">
    <property type="entry name" value="Tryp_alpha_amyl"/>
    <property type="match status" value="1"/>
</dbReference>